<reference evidence="4" key="1">
    <citation type="submission" date="2014-11" db="EMBL/GenBank/DDBJ databases">
        <authorList>
            <person name="Otto D Thomas"/>
            <person name="Naeem Raeece"/>
        </authorList>
    </citation>
    <scope>NUCLEOTIDE SEQUENCE</scope>
</reference>
<feature type="domain" description="AB hydrolase-1" evidence="3">
    <location>
        <begin position="151"/>
        <end position="409"/>
    </location>
</feature>
<accession>A0A0G4HA88</accession>
<evidence type="ECO:0000256" key="1">
    <source>
        <dbReference type="SAM" id="MobiDB-lite"/>
    </source>
</evidence>
<dbReference type="InterPro" id="IPR000073">
    <property type="entry name" value="AB_hydrolase_1"/>
</dbReference>
<name>A0A0G4HA88_9ALVE</name>
<dbReference type="VEuPathDB" id="CryptoDB:Cvel_25609"/>
<dbReference type="Gene3D" id="3.40.50.1820">
    <property type="entry name" value="alpha/beta hydrolase"/>
    <property type="match status" value="1"/>
</dbReference>
<dbReference type="PhylomeDB" id="A0A0G4HA88"/>
<dbReference type="AlphaFoldDB" id="A0A0G4HA88"/>
<evidence type="ECO:0000259" key="3">
    <source>
        <dbReference type="Pfam" id="PF12697"/>
    </source>
</evidence>
<dbReference type="PANTHER" id="PTHR46438">
    <property type="entry name" value="ALPHA/BETA-HYDROLASES SUPERFAMILY PROTEIN"/>
    <property type="match status" value="1"/>
</dbReference>
<dbReference type="PANTHER" id="PTHR46438:SF2">
    <property type="entry name" value="ALPHA_BETA-HYDROLASES SUPERFAMILY PROTEIN"/>
    <property type="match status" value="1"/>
</dbReference>
<sequence length="454" mass="50144">MTRQLSCILASVLPLFPSVQAFLPHTLQNVGITRASVLAPSETPRSHPGVLRMETGVNVEEPPLAPSGYPYWPVFSVDATAEALRVRLGGQERELPQLVKVQGNETASFPPRRYSTWTWTHTGEPAYATSGGRKSYSINYRVEGREGDRPLLLIHGFGASVNHYKYNIETIAAAGYRVYAIDLLGFGASDKPEDIKICLELWRDQIRDFIETMSKTHKDPEKRWVIAGNSIGGLLTLMTADALGDRMAAGVMFNASGGLTSVRDSELNWWQKGIWWFFRTVILSDFLGNLFFERTRNPENLRSTLALLYGDKGSVTEELANILLQPADDKGALTVFLKTFRAEAGPSPEEILPRLPPSLPLLAIWGDEDPWTPFDKGSRFPSLNPSVEISLFPKTGHCPHDDRPAAVNKALLEWLDRKGLPFNDPREAVSEGGSEVGREGEVVSSNAPSESGAR</sequence>
<feature type="signal peptide" evidence="2">
    <location>
        <begin position="1"/>
        <end position="21"/>
    </location>
</feature>
<evidence type="ECO:0000256" key="2">
    <source>
        <dbReference type="SAM" id="SignalP"/>
    </source>
</evidence>
<keyword evidence="2" id="KW-0732">Signal</keyword>
<dbReference type="PRINTS" id="PR00111">
    <property type="entry name" value="ABHYDROLASE"/>
</dbReference>
<dbReference type="InterPro" id="IPR029058">
    <property type="entry name" value="AB_hydrolase_fold"/>
</dbReference>
<feature type="region of interest" description="Disordered" evidence="1">
    <location>
        <begin position="420"/>
        <end position="454"/>
    </location>
</feature>
<proteinExistence type="predicted"/>
<protein>
    <recommendedName>
        <fullName evidence="3">AB hydrolase-1 domain-containing protein</fullName>
    </recommendedName>
</protein>
<gene>
    <name evidence="4" type="ORF">Cvel_25609</name>
</gene>
<dbReference type="Pfam" id="PF12697">
    <property type="entry name" value="Abhydrolase_6"/>
    <property type="match status" value="1"/>
</dbReference>
<organism evidence="4">
    <name type="scientific">Chromera velia CCMP2878</name>
    <dbReference type="NCBI Taxonomy" id="1169474"/>
    <lineage>
        <taxon>Eukaryota</taxon>
        <taxon>Sar</taxon>
        <taxon>Alveolata</taxon>
        <taxon>Colpodellida</taxon>
        <taxon>Chromeraceae</taxon>
        <taxon>Chromera</taxon>
    </lineage>
</organism>
<feature type="chain" id="PRO_5005191163" description="AB hydrolase-1 domain-containing protein" evidence="2">
    <location>
        <begin position="22"/>
        <end position="454"/>
    </location>
</feature>
<dbReference type="EMBL" id="CDMZ01002120">
    <property type="protein sequence ID" value="CEM40866.1"/>
    <property type="molecule type" value="Genomic_DNA"/>
</dbReference>
<dbReference type="SUPFAM" id="SSF53474">
    <property type="entry name" value="alpha/beta-Hydrolases"/>
    <property type="match status" value="1"/>
</dbReference>
<evidence type="ECO:0000313" key="4">
    <source>
        <dbReference type="EMBL" id="CEM40866.1"/>
    </source>
</evidence>
<feature type="compositionally biased region" description="Basic and acidic residues" evidence="1">
    <location>
        <begin position="420"/>
        <end position="429"/>
    </location>
</feature>